<name>A0A0R2FIR8_9LACO</name>
<evidence type="ECO:0000313" key="2">
    <source>
        <dbReference type="Proteomes" id="UP000051442"/>
    </source>
</evidence>
<comment type="caution">
    <text evidence="1">The sequence shown here is derived from an EMBL/GenBank/DDBJ whole genome shotgun (WGS) entry which is preliminary data.</text>
</comment>
<dbReference type="InterPro" id="IPR022208">
    <property type="entry name" value="DUF3737"/>
</dbReference>
<dbReference type="RefSeq" id="WP_057151734.1">
    <property type="nucleotide sequence ID" value="NZ_AYZM01000046.1"/>
</dbReference>
<dbReference type="Gene3D" id="2.160.20.10">
    <property type="entry name" value="Single-stranded right-handed beta-helix, Pectin lyase-like"/>
    <property type="match status" value="1"/>
</dbReference>
<evidence type="ECO:0000313" key="1">
    <source>
        <dbReference type="EMBL" id="KRN26101.1"/>
    </source>
</evidence>
<dbReference type="Proteomes" id="UP000051442">
    <property type="component" value="Unassembled WGS sequence"/>
</dbReference>
<organism evidence="1 2">
    <name type="scientific">Secundilactobacillus similis DSM 23365 = JCM 2765</name>
    <dbReference type="NCBI Taxonomy" id="1423804"/>
    <lineage>
        <taxon>Bacteria</taxon>
        <taxon>Bacillati</taxon>
        <taxon>Bacillota</taxon>
        <taxon>Bacilli</taxon>
        <taxon>Lactobacillales</taxon>
        <taxon>Lactobacillaceae</taxon>
        <taxon>Secundilactobacillus</taxon>
    </lineage>
</organism>
<proteinExistence type="predicted"/>
<protein>
    <recommendedName>
        <fullName evidence="3">DUF3737 family protein</fullName>
    </recommendedName>
</protein>
<dbReference type="PATRIC" id="fig|1423804.4.peg.3408"/>
<sequence>MKLINQQVMEGERALFQAHDLQIENSTFQNGESPLKHGHHLKIDHTLFKWKYPLWYSDDISVTQSTLKAGAHAGIWYTTHLTMDHVMIEDTKTFRHAGDLKLSHLTMSDAKETLWWCHDVQLDHVTATGDYFGKNCENVVVNDLQLSGNYAFDGGRNIEVHNSTFQTHDAFWNCENVTVYDSTLIGEYLAWNSKNITFINCWIESEQGLCYVDHLTMKNCALVNTNLAFEYCSEIDAEITTTIDSVKNPVNGRIKAPAIGEVIFDDPAIQASQTQIQTRRQSA</sequence>
<dbReference type="STRING" id="1423804.FD14_GL003173"/>
<reference evidence="1 2" key="1">
    <citation type="journal article" date="2015" name="Genome Announc.">
        <title>Expanding the biotechnology potential of lactobacilli through comparative genomics of 213 strains and associated genera.</title>
        <authorList>
            <person name="Sun Z."/>
            <person name="Harris H.M."/>
            <person name="McCann A."/>
            <person name="Guo C."/>
            <person name="Argimon S."/>
            <person name="Zhang W."/>
            <person name="Yang X."/>
            <person name="Jeffery I.B."/>
            <person name="Cooney J.C."/>
            <person name="Kagawa T.F."/>
            <person name="Liu W."/>
            <person name="Song Y."/>
            <person name="Salvetti E."/>
            <person name="Wrobel A."/>
            <person name="Rasinkangas P."/>
            <person name="Parkhill J."/>
            <person name="Rea M.C."/>
            <person name="O'Sullivan O."/>
            <person name="Ritari J."/>
            <person name="Douillard F.P."/>
            <person name="Paul Ross R."/>
            <person name="Yang R."/>
            <person name="Briner A.E."/>
            <person name="Felis G.E."/>
            <person name="de Vos W.M."/>
            <person name="Barrangou R."/>
            <person name="Klaenhammer T.R."/>
            <person name="Caufield P.W."/>
            <person name="Cui Y."/>
            <person name="Zhang H."/>
            <person name="O'Toole P.W."/>
        </authorList>
    </citation>
    <scope>NUCLEOTIDE SEQUENCE [LARGE SCALE GENOMIC DNA]</scope>
    <source>
        <strain evidence="1 2">DSM 23365</strain>
    </source>
</reference>
<evidence type="ECO:0008006" key="3">
    <source>
        <dbReference type="Google" id="ProtNLM"/>
    </source>
</evidence>
<accession>A0A0R2FIR8</accession>
<keyword evidence="2" id="KW-1185">Reference proteome</keyword>
<dbReference type="InterPro" id="IPR012334">
    <property type="entry name" value="Pectin_lyas_fold"/>
</dbReference>
<dbReference type="InterPro" id="IPR011050">
    <property type="entry name" value="Pectin_lyase_fold/virulence"/>
</dbReference>
<dbReference type="OrthoDB" id="9803285at2"/>
<dbReference type="Pfam" id="PF12541">
    <property type="entry name" value="DUF3737"/>
    <property type="match status" value="1"/>
</dbReference>
<dbReference type="EMBL" id="AYZM01000046">
    <property type="protein sequence ID" value="KRN26101.1"/>
    <property type="molecule type" value="Genomic_DNA"/>
</dbReference>
<dbReference type="AlphaFoldDB" id="A0A0R2FIR8"/>
<dbReference type="SUPFAM" id="SSF51126">
    <property type="entry name" value="Pectin lyase-like"/>
    <property type="match status" value="1"/>
</dbReference>
<gene>
    <name evidence="1" type="ORF">FD14_GL003173</name>
</gene>